<gene>
    <name evidence="1" type="ORF">C5749_05690</name>
</gene>
<dbReference type="AlphaFoldDB" id="A0A2S9JTV8"/>
<evidence type="ECO:0000313" key="1">
    <source>
        <dbReference type="EMBL" id="PRD56722.1"/>
    </source>
</evidence>
<accession>A0A2S9JTV8</accession>
<protein>
    <submittedName>
        <fullName evidence="1">Uncharacterized protein</fullName>
    </submittedName>
</protein>
<comment type="caution">
    <text evidence="1">The sequence shown here is derived from an EMBL/GenBank/DDBJ whole genome shotgun (WGS) entry which is preliminary data.</text>
</comment>
<organism evidence="1 2">
    <name type="scientific">Sphingobacterium gobiense</name>
    <dbReference type="NCBI Taxonomy" id="1382456"/>
    <lineage>
        <taxon>Bacteria</taxon>
        <taxon>Pseudomonadati</taxon>
        <taxon>Bacteroidota</taxon>
        <taxon>Sphingobacteriia</taxon>
        <taxon>Sphingobacteriales</taxon>
        <taxon>Sphingobacteriaceae</taxon>
        <taxon>Sphingobacterium</taxon>
    </lineage>
</organism>
<dbReference type="OrthoDB" id="708126at2"/>
<dbReference type="Proteomes" id="UP000238642">
    <property type="component" value="Unassembled WGS sequence"/>
</dbReference>
<reference evidence="1 2" key="1">
    <citation type="submission" date="2018-02" db="EMBL/GenBank/DDBJ databases">
        <title>The draft genome of Sphingobacterium gobiense H7.</title>
        <authorList>
            <person name="Li L."/>
            <person name="Liu L."/>
            <person name="Zhang X."/>
            <person name="Wang T."/>
            <person name="Liang L."/>
        </authorList>
    </citation>
    <scope>NUCLEOTIDE SEQUENCE [LARGE SCALE GENOMIC DNA]</scope>
    <source>
        <strain evidence="1 2">ACCC 05757</strain>
    </source>
</reference>
<dbReference type="RefSeq" id="WP_105723815.1">
    <property type="nucleotide sequence ID" value="NZ_PVBS01000001.1"/>
</dbReference>
<proteinExistence type="predicted"/>
<name>A0A2S9JTV8_9SPHI</name>
<dbReference type="EMBL" id="PVBS01000001">
    <property type="protein sequence ID" value="PRD56722.1"/>
    <property type="molecule type" value="Genomic_DNA"/>
</dbReference>
<evidence type="ECO:0000313" key="2">
    <source>
        <dbReference type="Proteomes" id="UP000238642"/>
    </source>
</evidence>
<sequence length="147" mass="17598">MNLTQRLEIFGAFYRFDRNSYPFEKDVKRIILRNDALRTGKIDPYREYLSECYPELEKKEMERFHLSFINLMQISGVAARELFEDYQVNNTVCDIIWTDPECIHLPQKLSDDDLCRALQTDEEYVLQNVDPFIISEKKELWVDMSDL</sequence>
<keyword evidence="2" id="KW-1185">Reference proteome</keyword>